<dbReference type="InterPro" id="IPR011006">
    <property type="entry name" value="CheY-like_superfamily"/>
</dbReference>
<dbReference type="InterPro" id="IPR058245">
    <property type="entry name" value="NreC/VraR/RcsB-like_REC"/>
</dbReference>
<feature type="modified residue" description="4-aspartylphosphate" evidence="3">
    <location>
        <position position="64"/>
    </location>
</feature>
<organism evidence="6 7">
    <name type="scientific">Mangrovicoccus algicola</name>
    <dbReference type="NCBI Taxonomy" id="2771008"/>
    <lineage>
        <taxon>Bacteria</taxon>
        <taxon>Pseudomonadati</taxon>
        <taxon>Pseudomonadota</taxon>
        <taxon>Alphaproteobacteria</taxon>
        <taxon>Rhodobacterales</taxon>
        <taxon>Paracoccaceae</taxon>
        <taxon>Mangrovicoccus</taxon>
    </lineage>
</organism>
<dbReference type="Pfam" id="PF00196">
    <property type="entry name" value="GerE"/>
    <property type="match status" value="1"/>
</dbReference>
<dbReference type="InterPro" id="IPR016032">
    <property type="entry name" value="Sig_transdc_resp-reg_C-effctor"/>
</dbReference>
<sequence length="228" mass="23309">MEHPDPPAPALRAALIVDDHPLFRDALAMLLRPVSPAALIRTAGRLSDALQMIRGLQPDLVILDLALPDAVGTPGVARIRAALPDRPVLAIAPRDDADLDAAARAAGAAAVLSKQCPREAFAAVIGALASGRAIPVQPARGPVLSATATGPAPGGLAGLTPQQARILALICAGRLNKQIAHELSIAEATVKAHVTAIMRKLGVHSRTQAVLAAQAARAGRDLQAGRPG</sequence>
<evidence type="ECO:0000313" key="6">
    <source>
        <dbReference type="EMBL" id="MBE3637015.1"/>
    </source>
</evidence>
<reference evidence="6" key="1">
    <citation type="submission" date="2020-09" db="EMBL/GenBank/DDBJ databases">
        <title>A novel bacterium of genus Mangrovicoccus, isolated from South China Sea.</title>
        <authorList>
            <person name="Huang H."/>
            <person name="Mo K."/>
            <person name="Hu Y."/>
        </authorList>
    </citation>
    <scope>NUCLEOTIDE SEQUENCE</scope>
    <source>
        <strain evidence="6">HB182678</strain>
    </source>
</reference>
<dbReference type="Pfam" id="PF00072">
    <property type="entry name" value="Response_reg"/>
    <property type="match status" value="1"/>
</dbReference>
<keyword evidence="2" id="KW-0238">DNA-binding</keyword>
<dbReference type="SUPFAM" id="SSF52172">
    <property type="entry name" value="CheY-like"/>
    <property type="match status" value="1"/>
</dbReference>
<dbReference type="SUPFAM" id="SSF46894">
    <property type="entry name" value="C-terminal effector domain of the bipartite response regulators"/>
    <property type="match status" value="1"/>
</dbReference>
<dbReference type="Gene3D" id="1.10.10.10">
    <property type="entry name" value="Winged helix-like DNA-binding domain superfamily/Winged helix DNA-binding domain"/>
    <property type="match status" value="1"/>
</dbReference>
<dbReference type="RefSeq" id="WP_193179192.1">
    <property type="nucleotide sequence ID" value="NZ_JACVXA010000004.1"/>
</dbReference>
<dbReference type="AlphaFoldDB" id="A0A8J6YSX7"/>
<dbReference type="SMART" id="SM00448">
    <property type="entry name" value="REC"/>
    <property type="match status" value="1"/>
</dbReference>
<dbReference type="InterPro" id="IPR001789">
    <property type="entry name" value="Sig_transdc_resp-reg_receiver"/>
</dbReference>
<feature type="domain" description="HTH luxR-type" evidence="4">
    <location>
        <begin position="152"/>
        <end position="217"/>
    </location>
</feature>
<dbReference type="InterPro" id="IPR000792">
    <property type="entry name" value="Tscrpt_reg_LuxR_C"/>
</dbReference>
<dbReference type="Proteomes" id="UP000609121">
    <property type="component" value="Unassembled WGS sequence"/>
</dbReference>
<proteinExistence type="predicted"/>
<dbReference type="PROSITE" id="PS50043">
    <property type="entry name" value="HTH_LUXR_2"/>
    <property type="match status" value="1"/>
</dbReference>
<dbReference type="PRINTS" id="PR00038">
    <property type="entry name" value="HTHLUXR"/>
</dbReference>
<dbReference type="GO" id="GO:0006355">
    <property type="term" value="P:regulation of DNA-templated transcription"/>
    <property type="evidence" value="ECO:0007669"/>
    <property type="project" value="InterPro"/>
</dbReference>
<dbReference type="EMBL" id="JACVXA010000004">
    <property type="protein sequence ID" value="MBE3637015.1"/>
    <property type="molecule type" value="Genomic_DNA"/>
</dbReference>
<gene>
    <name evidence="6" type="ORF">ICN82_02200</name>
</gene>
<dbReference type="PANTHER" id="PTHR45566:SF1">
    <property type="entry name" value="HTH-TYPE TRANSCRIPTIONAL REGULATOR YHJB-RELATED"/>
    <property type="match status" value="1"/>
</dbReference>
<protein>
    <submittedName>
        <fullName evidence="6">Response regulator transcription factor</fullName>
    </submittedName>
</protein>
<keyword evidence="1 3" id="KW-0597">Phosphoprotein</keyword>
<comment type="caution">
    <text evidence="6">The sequence shown here is derived from an EMBL/GenBank/DDBJ whole genome shotgun (WGS) entry which is preliminary data.</text>
</comment>
<evidence type="ECO:0000256" key="3">
    <source>
        <dbReference type="PROSITE-ProRule" id="PRU00169"/>
    </source>
</evidence>
<keyword evidence="7" id="KW-1185">Reference proteome</keyword>
<feature type="domain" description="Response regulatory" evidence="5">
    <location>
        <begin position="13"/>
        <end position="129"/>
    </location>
</feature>
<dbReference type="SMART" id="SM00421">
    <property type="entry name" value="HTH_LUXR"/>
    <property type="match status" value="1"/>
</dbReference>
<dbReference type="PANTHER" id="PTHR45566">
    <property type="entry name" value="HTH-TYPE TRANSCRIPTIONAL REGULATOR YHJB-RELATED"/>
    <property type="match status" value="1"/>
</dbReference>
<dbReference type="PROSITE" id="PS00622">
    <property type="entry name" value="HTH_LUXR_1"/>
    <property type="match status" value="1"/>
</dbReference>
<evidence type="ECO:0000256" key="1">
    <source>
        <dbReference type="ARBA" id="ARBA00022553"/>
    </source>
</evidence>
<evidence type="ECO:0000256" key="2">
    <source>
        <dbReference type="ARBA" id="ARBA00023125"/>
    </source>
</evidence>
<accession>A0A8J6YSX7</accession>
<evidence type="ECO:0000259" key="4">
    <source>
        <dbReference type="PROSITE" id="PS50043"/>
    </source>
</evidence>
<dbReference type="CDD" id="cd17535">
    <property type="entry name" value="REC_NarL-like"/>
    <property type="match status" value="1"/>
</dbReference>
<name>A0A8J6YSX7_9RHOB</name>
<evidence type="ECO:0000313" key="7">
    <source>
        <dbReference type="Proteomes" id="UP000609121"/>
    </source>
</evidence>
<evidence type="ECO:0000259" key="5">
    <source>
        <dbReference type="PROSITE" id="PS50110"/>
    </source>
</evidence>
<dbReference type="CDD" id="cd06170">
    <property type="entry name" value="LuxR_C_like"/>
    <property type="match status" value="1"/>
</dbReference>
<dbReference type="PROSITE" id="PS50110">
    <property type="entry name" value="RESPONSE_REGULATORY"/>
    <property type="match status" value="1"/>
</dbReference>
<dbReference type="Gene3D" id="3.40.50.2300">
    <property type="match status" value="1"/>
</dbReference>
<dbReference type="InterPro" id="IPR051015">
    <property type="entry name" value="EvgA-like"/>
</dbReference>
<dbReference type="GO" id="GO:0000160">
    <property type="term" value="P:phosphorelay signal transduction system"/>
    <property type="evidence" value="ECO:0007669"/>
    <property type="project" value="InterPro"/>
</dbReference>
<dbReference type="InterPro" id="IPR036388">
    <property type="entry name" value="WH-like_DNA-bd_sf"/>
</dbReference>
<dbReference type="GO" id="GO:0003677">
    <property type="term" value="F:DNA binding"/>
    <property type="evidence" value="ECO:0007669"/>
    <property type="project" value="UniProtKB-KW"/>
</dbReference>